<evidence type="ECO:0000313" key="3">
    <source>
        <dbReference type="Proteomes" id="UP000245212"/>
    </source>
</evidence>
<accession>A0A2V1JV13</accession>
<evidence type="ECO:0000259" key="1">
    <source>
        <dbReference type="Pfam" id="PF01738"/>
    </source>
</evidence>
<dbReference type="Proteomes" id="UP000245212">
    <property type="component" value="Unassembled WGS sequence"/>
</dbReference>
<dbReference type="EMBL" id="QETA01000006">
    <property type="protein sequence ID" value="PWF21811.1"/>
    <property type="molecule type" value="Genomic_DNA"/>
</dbReference>
<dbReference type="InterPro" id="IPR002925">
    <property type="entry name" value="Dienelactn_hydro"/>
</dbReference>
<dbReference type="InterPro" id="IPR051049">
    <property type="entry name" value="Dienelactone_hydrolase-like"/>
</dbReference>
<organism evidence="2 3">
    <name type="scientific">Corticimicrobacter populi</name>
    <dbReference type="NCBI Taxonomy" id="2175229"/>
    <lineage>
        <taxon>Bacteria</taxon>
        <taxon>Pseudomonadati</taxon>
        <taxon>Pseudomonadota</taxon>
        <taxon>Betaproteobacteria</taxon>
        <taxon>Burkholderiales</taxon>
        <taxon>Alcaligenaceae</taxon>
        <taxon>Corticimicrobacter</taxon>
    </lineage>
</organism>
<dbReference type="SUPFAM" id="SSF53474">
    <property type="entry name" value="alpha/beta-Hydrolases"/>
    <property type="match status" value="1"/>
</dbReference>
<evidence type="ECO:0000313" key="2">
    <source>
        <dbReference type="EMBL" id="PWF21811.1"/>
    </source>
</evidence>
<dbReference type="AlphaFoldDB" id="A0A2V1JV13"/>
<sequence>MSQANLTFKRPDGSDCPAYQASLPGGRRGVVVLQEWWGLNEQICSVADRLAAAGYQALAPDLYHGRVAQDADEASHLMDGLDFAGATFEDIRGAVAHLREQGCETVAVIGFCMGGALTIASAAHLPEVNAAVCFYGIPPKEVADPAQIRIPFQAHFASRDHWCTPAAVDALEAAMRDAGQSPEIHRYEGEHAFFNKLRPEVYDPEASELAWKRTLDFLLKHL</sequence>
<dbReference type="GO" id="GO:0016787">
    <property type="term" value="F:hydrolase activity"/>
    <property type="evidence" value="ECO:0007669"/>
    <property type="project" value="InterPro"/>
</dbReference>
<reference evidence="3" key="1">
    <citation type="submission" date="2018-05" db="EMBL/GenBank/DDBJ databases">
        <authorList>
            <person name="Li Y."/>
        </authorList>
    </citation>
    <scope>NUCLEOTIDE SEQUENCE [LARGE SCALE GENOMIC DNA]</scope>
    <source>
        <strain evidence="3">3d-2-2</strain>
    </source>
</reference>
<proteinExistence type="predicted"/>
<dbReference type="PANTHER" id="PTHR46623">
    <property type="entry name" value="CARBOXYMETHYLENEBUTENOLIDASE-RELATED"/>
    <property type="match status" value="1"/>
</dbReference>
<dbReference type="RefSeq" id="WP_109062627.1">
    <property type="nucleotide sequence ID" value="NZ_QETA01000006.1"/>
</dbReference>
<keyword evidence="3" id="KW-1185">Reference proteome</keyword>
<feature type="domain" description="Dienelactone hydrolase" evidence="1">
    <location>
        <begin position="27"/>
        <end position="221"/>
    </location>
</feature>
<name>A0A2V1JV13_9BURK</name>
<dbReference type="Pfam" id="PF01738">
    <property type="entry name" value="DLH"/>
    <property type="match status" value="1"/>
</dbReference>
<gene>
    <name evidence="2" type="ORF">DD235_13490</name>
</gene>
<dbReference type="InterPro" id="IPR029058">
    <property type="entry name" value="AB_hydrolase_fold"/>
</dbReference>
<protein>
    <submittedName>
        <fullName evidence="2">Carboxymethylenebutenolidase</fullName>
    </submittedName>
</protein>
<comment type="caution">
    <text evidence="2">The sequence shown here is derived from an EMBL/GenBank/DDBJ whole genome shotgun (WGS) entry which is preliminary data.</text>
</comment>
<dbReference type="PANTHER" id="PTHR46623:SF6">
    <property type="entry name" value="ALPHA_BETA-HYDROLASES SUPERFAMILY PROTEIN"/>
    <property type="match status" value="1"/>
</dbReference>
<dbReference type="Gene3D" id="3.40.50.1820">
    <property type="entry name" value="alpha/beta hydrolase"/>
    <property type="match status" value="1"/>
</dbReference>